<dbReference type="EMBL" id="JAWZYT010004142">
    <property type="protein sequence ID" value="KAK4295134.1"/>
    <property type="molecule type" value="Genomic_DNA"/>
</dbReference>
<dbReference type="Proteomes" id="UP001292094">
    <property type="component" value="Unassembled WGS sequence"/>
</dbReference>
<organism evidence="3 4">
    <name type="scientific">Petrolisthes manimaculis</name>
    <dbReference type="NCBI Taxonomy" id="1843537"/>
    <lineage>
        <taxon>Eukaryota</taxon>
        <taxon>Metazoa</taxon>
        <taxon>Ecdysozoa</taxon>
        <taxon>Arthropoda</taxon>
        <taxon>Crustacea</taxon>
        <taxon>Multicrustacea</taxon>
        <taxon>Malacostraca</taxon>
        <taxon>Eumalacostraca</taxon>
        <taxon>Eucarida</taxon>
        <taxon>Decapoda</taxon>
        <taxon>Pleocyemata</taxon>
        <taxon>Anomura</taxon>
        <taxon>Galatheoidea</taxon>
        <taxon>Porcellanidae</taxon>
        <taxon>Petrolisthes</taxon>
    </lineage>
</organism>
<dbReference type="AlphaFoldDB" id="A0AAE1NS03"/>
<evidence type="ECO:0000313" key="3">
    <source>
        <dbReference type="EMBL" id="KAK4295134.1"/>
    </source>
</evidence>
<evidence type="ECO:0000313" key="2">
    <source>
        <dbReference type="EMBL" id="KAK4288935.1"/>
    </source>
</evidence>
<comment type="caution">
    <text evidence="3">The sequence shown here is derived from an EMBL/GenBank/DDBJ whole genome shotgun (WGS) entry which is preliminary data.</text>
</comment>
<proteinExistence type="predicted"/>
<protein>
    <submittedName>
        <fullName evidence="3">Uncharacterized protein</fullName>
    </submittedName>
</protein>
<evidence type="ECO:0000256" key="1">
    <source>
        <dbReference type="SAM" id="MobiDB-lite"/>
    </source>
</evidence>
<accession>A0AAE1NS03</accession>
<name>A0AAE1NS03_9EUCA</name>
<feature type="region of interest" description="Disordered" evidence="1">
    <location>
        <begin position="83"/>
        <end position="144"/>
    </location>
</feature>
<sequence length="144" mass="16139">MSDQLSSPSICHHASPLHRRRPNKTQIRLGRTAKVTPHTIRPETVVTSNLRLHPEEGLLDLLLVTTQLWTIYPPHLTTRIPPICSPHNTHPSHLPTSTHNTHPSHLPTSPHHTHPSHLPTSPHNTHPSLSVVPTTSSQHIRKKL</sequence>
<gene>
    <name evidence="3" type="ORF">Pmani_032291</name>
    <name evidence="2" type="ORF">Pmani_038068</name>
</gene>
<keyword evidence="4" id="KW-1185">Reference proteome</keyword>
<reference evidence="3" key="1">
    <citation type="submission" date="2023-11" db="EMBL/GenBank/DDBJ databases">
        <title>Genome assemblies of two species of porcelain crab, Petrolisthes cinctipes and Petrolisthes manimaculis (Anomura: Porcellanidae).</title>
        <authorList>
            <person name="Angst P."/>
        </authorList>
    </citation>
    <scope>NUCLEOTIDE SEQUENCE</scope>
    <source>
        <strain evidence="3">PB745_02</strain>
        <tissue evidence="3">Gill</tissue>
    </source>
</reference>
<feature type="compositionally biased region" description="Low complexity" evidence="1">
    <location>
        <begin position="85"/>
        <end position="128"/>
    </location>
</feature>
<feature type="region of interest" description="Disordered" evidence="1">
    <location>
        <begin position="1"/>
        <end position="24"/>
    </location>
</feature>
<dbReference type="EMBL" id="JAWZYT010006056">
    <property type="protein sequence ID" value="KAK4288935.1"/>
    <property type="molecule type" value="Genomic_DNA"/>
</dbReference>
<evidence type="ECO:0000313" key="4">
    <source>
        <dbReference type="Proteomes" id="UP001292094"/>
    </source>
</evidence>